<name>A0A839SPA1_9PROT</name>
<dbReference type="PANTHER" id="PTHR20883">
    <property type="entry name" value="PHYTANOYL-COA DIOXYGENASE DOMAIN CONTAINING 1"/>
    <property type="match status" value="1"/>
</dbReference>
<dbReference type="SUPFAM" id="SSF51197">
    <property type="entry name" value="Clavaminate synthase-like"/>
    <property type="match status" value="1"/>
</dbReference>
<dbReference type="PANTHER" id="PTHR20883:SF48">
    <property type="entry name" value="ECTOINE DIOXYGENASE"/>
    <property type="match status" value="1"/>
</dbReference>
<dbReference type="EMBL" id="JACHXA010000001">
    <property type="protein sequence ID" value="MBB3063749.1"/>
    <property type="molecule type" value="Genomic_DNA"/>
</dbReference>
<dbReference type="Proteomes" id="UP000581135">
    <property type="component" value="Unassembled WGS sequence"/>
</dbReference>
<keyword evidence="2" id="KW-0560">Oxidoreductase</keyword>
<protein>
    <submittedName>
        <fullName evidence="2">Ectoine hydroxylase</fullName>
        <ecNumber evidence="2">1.14.11.-</ecNumber>
    </submittedName>
</protein>
<dbReference type="Gene3D" id="2.60.120.620">
    <property type="entry name" value="q2cbj1_9rhob like domain"/>
    <property type="match status" value="1"/>
</dbReference>
<dbReference type="AlphaFoldDB" id="A0A839SPA1"/>
<dbReference type="RefSeq" id="WP_183414571.1">
    <property type="nucleotide sequence ID" value="NZ_JACHXA010000001.1"/>
</dbReference>
<dbReference type="GO" id="GO:0016706">
    <property type="term" value="F:2-oxoglutarate-dependent dioxygenase activity"/>
    <property type="evidence" value="ECO:0007669"/>
    <property type="project" value="UniProtKB-ARBA"/>
</dbReference>
<accession>A0A839SPA1</accession>
<dbReference type="InterPro" id="IPR008775">
    <property type="entry name" value="Phytyl_CoA_dOase-like"/>
</dbReference>
<dbReference type="GO" id="GO:0005506">
    <property type="term" value="F:iron ion binding"/>
    <property type="evidence" value="ECO:0007669"/>
    <property type="project" value="UniProtKB-ARBA"/>
</dbReference>
<sequence length="281" mass="31654">MLIASFKDYRVVAKMKLTDAQIKQLETDGFIIIPERFTQAEVAAIRSRLPQIFSQHHEANIIERNSGVVRTAMGLHLRDNLFAALVRHPRLIGPAQQLFGEPMYAQQVKVNVKAAFSGEMWQWHADFATHHEEDGVTLPRALNLHILLDEVTEFNGPLYFLPGSHRAGDHAAKLDNKTTSYTLWATDHARVREMAERGGIVAAKGRPGTMLIFHDTLIHGSPNNMSPWDRSIFSLIVNPVSNAYTAPTRPDYKHHRNLTPLEPLAEDCLETYVNRLRAPAA</sequence>
<dbReference type="Pfam" id="PF05721">
    <property type="entry name" value="PhyH"/>
    <property type="match status" value="1"/>
</dbReference>
<evidence type="ECO:0000313" key="2">
    <source>
        <dbReference type="EMBL" id="MBB3063749.1"/>
    </source>
</evidence>
<organism evidence="2 3">
    <name type="scientific">Limibacillus halophilus</name>
    <dbReference type="NCBI Taxonomy" id="1579333"/>
    <lineage>
        <taxon>Bacteria</taxon>
        <taxon>Pseudomonadati</taxon>
        <taxon>Pseudomonadota</taxon>
        <taxon>Alphaproteobacteria</taxon>
        <taxon>Rhodospirillales</taxon>
        <taxon>Rhodovibrionaceae</taxon>
        <taxon>Limibacillus</taxon>
    </lineage>
</organism>
<evidence type="ECO:0000313" key="3">
    <source>
        <dbReference type="Proteomes" id="UP000581135"/>
    </source>
</evidence>
<reference evidence="2 3" key="1">
    <citation type="submission" date="2020-08" db="EMBL/GenBank/DDBJ databases">
        <title>Genomic Encyclopedia of Type Strains, Phase III (KMG-III): the genomes of soil and plant-associated and newly described type strains.</title>
        <authorList>
            <person name="Whitman W."/>
        </authorList>
    </citation>
    <scope>NUCLEOTIDE SEQUENCE [LARGE SCALE GENOMIC DNA]</scope>
    <source>
        <strain evidence="2 3">CECT 8803</strain>
    </source>
</reference>
<comment type="cofactor">
    <cofactor evidence="1">
        <name>Fe(2+)</name>
        <dbReference type="ChEBI" id="CHEBI:29033"/>
    </cofactor>
</comment>
<proteinExistence type="predicted"/>
<evidence type="ECO:0000256" key="1">
    <source>
        <dbReference type="ARBA" id="ARBA00001954"/>
    </source>
</evidence>
<keyword evidence="3" id="KW-1185">Reference proteome</keyword>
<dbReference type="EC" id="1.14.11.-" evidence="2"/>
<gene>
    <name evidence="2" type="ORF">FHR98_000014</name>
</gene>
<comment type="caution">
    <text evidence="2">The sequence shown here is derived from an EMBL/GenBank/DDBJ whole genome shotgun (WGS) entry which is preliminary data.</text>
</comment>